<accession>N1PWY6</accession>
<feature type="chain" id="PRO_5004109659" description="Secreted protein" evidence="1">
    <location>
        <begin position="24"/>
        <end position="144"/>
    </location>
</feature>
<dbReference type="Proteomes" id="UP000016933">
    <property type="component" value="Unassembled WGS sequence"/>
</dbReference>
<keyword evidence="1" id="KW-0732">Signal</keyword>
<evidence type="ECO:0000313" key="2">
    <source>
        <dbReference type="EMBL" id="EME46729.1"/>
    </source>
</evidence>
<sequence length="144" mass="15684">MYGITVLPSMLVFLATLQPQAHGFAVLRTSFLLSRFPTSAFRELPFRPELVSTVAGLSKWECVTYWSPILLPLGWSCAQTAALPASRRLRPLAITAIWYSNTLFEPSHQDSTTLIGSTTALPLGRSVLLTGSPDGTVSADRCTK</sequence>
<reference evidence="2 3" key="2">
    <citation type="journal article" date="2012" name="PLoS Pathog.">
        <title>Diverse lifestyles and strategies of plant pathogenesis encoded in the genomes of eighteen Dothideomycetes fungi.</title>
        <authorList>
            <person name="Ohm R.A."/>
            <person name="Feau N."/>
            <person name="Henrissat B."/>
            <person name="Schoch C.L."/>
            <person name="Horwitz B.A."/>
            <person name="Barry K.W."/>
            <person name="Condon B.J."/>
            <person name="Copeland A.C."/>
            <person name="Dhillon B."/>
            <person name="Glaser F."/>
            <person name="Hesse C.N."/>
            <person name="Kosti I."/>
            <person name="LaButti K."/>
            <person name="Lindquist E.A."/>
            <person name="Lucas S."/>
            <person name="Salamov A.A."/>
            <person name="Bradshaw R.E."/>
            <person name="Ciuffetti L."/>
            <person name="Hamelin R.C."/>
            <person name="Kema G.H.J."/>
            <person name="Lawrence C."/>
            <person name="Scott J.A."/>
            <person name="Spatafora J.W."/>
            <person name="Turgeon B.G."/>
            <person name="de Wit P.J.G.M."/>
            <person name="Zhong S."/>
            <person name="Goodwin S.B."/>
            <person name="Grigoriev I.V."/>
        </authorList>
    </citation>
    <scope>NUCLEOTIDE SEQUENCE [LARGE SCALE GENOMIC DNA]</scope>
    <source>
        <strain evidence="3">NZE10 / CBS 128990</strain>
    </source>
</reference>
<proteinExistence type="predicted"/>
<organism evidence="2 3">
    <name type="scientific">Dothistroma septosporum (strain NZE10 / CBS 128990)</name>
    <name type="common">Red band needle blight fungus</name>
    <name type="synonym">Mycosphaerella pini</name>
    <dbReference type="NCBI Taxonomy" id="675120"/>
    <lineage>
        <taxon>Eukaryota</taxon>
        <taxon>Fungi</taxon>
        <taxon>Dikarya</taxon>
        <taxon>Ascomycota</taxon>
        <taxon>Pezizomycotina</taxon>
        <taxon>Dothideomycetes</taxon>
        <taxon>Dothideomycetidae</taxon>
        <taxon>Mycosphaerellales</taxon>
        <taxon>Mycosphaerellaceae</taxon>
        <taxon>Dothistroma</taxon>
    </lineage>
</organism>
<keyword evidence="3" id="KW-1185">Reference proteome</keyword>
<dbReference type="HOGENOM" id="CLU_1796430_0_0_1"/>
<evidence type="ECO:0000313" key="3">
    <source>
        <dbReference type="Proteomes" id="UP000016933"/>
    </source>
</evidence>
<dbReference type="AlphaFoldDB" id="N1PWY6"/>
<reference evidence="3" key="1">
    <citation type="journal article" date="2012" name="PLoS Genet.">
        <title>The genomes of the fungal plant pathogens Cladosporium fulvum and Dothistroma septosporum reveal adaptation to different hosts and lifestyles but also signatures of common ancestry.</title>
        <authorList>
            <person name="de Wit P.J.G.M."/>
            <person name="van der Burgt A."/>
            <person name="Oekmen B."/>
            <person name="Stergiopoulos I."/>
            <person name="Abd-Elsalam K.A."/>
            <person name="Aerts A.L."/>
            <person name="Bahkali A.H."/>
            <person name="Beenen H.G."/>
            <person name="Chettri P."/>
            <person name="Cox M.P."/>
            <person name="Datema E."/>
            <person name="de Vries R.P."/>
            <person name="Dhillon B."/>
            <person name="Ganley A.R."/>
            <person name="Griffiths S.A."/>
            <person name="Guo Y."/>
            <person name="Hamelin R.C."/>
            <person name="Henrissat B."/>
            <person name="Kabir M.S."/>
            <person name="Jashni M.K."/>
            <person name="Kema G."/>
            <person name="Klaubauf S."/>
            <person name="Lapidus A."/>
            <person name="Levasseur A."/>
            <person name="Lindquist E."/>
            <person name="Mehrabi R."/>
            <person name="Ohm R.A."/>
            <person name="Owen T.J."/>
            <person name="Salamov A."/>
            <person name="Schwelm A."/>
            <person name="Schijlen E."/>
            <person name="Sun H."/>
            <person name="van den Burg H.A."/>
            <person name="van Ham R.C.H.J."/>
            <person name="Zhang S."/>
            <person name="Goodwin S.B."/>
            <person name="Grigoriev I.V."/>
            <person name="Collemare J."/>
            <person name="Bradshaw R.E."/>
        </authorList>
    </citation>
    <scope>NUCLEOTIDE SEQUENCE [LARGE SCALE GENOMIC DNA]</scope>
    <source>
        <strain evidence="3">NZE10 / CBS 128990</strain>
    </source>
</reference>
<gene>
    <name evidence="2" type="ORF">DOTSEDRAFT_70657</name>
</gene>
<evidence type="ECO:0008006" key="4">
    <source>
        <dbReference type="Google" id="ProtNLM"/>
    </source>
</evidence>
<protein>
    <recommendedName>
        <fullName evidence="4">Secreted protein</fullName>
    </recommendedName>
</protein>
<dbReference type="EMBL" id="KB446537">
    <property type="protein sequence ID" value="EME46729.1"/>
    <property type="molecule type" value="Genomic_DNA"/>
</dbReference>
<name>N1PWY6_DOTSN</name>
<feature type="signal peptide" evidence="1">
    <location>
        <begin position="1"/>
        <end position="23"/>
    </location>
</feature>
<evidence type="ECO:0000256" key="1">
    <source>
        <dbReference type="SAM" id="SignalP"/>
    </source>
</evidence>